<accession>A0A193LIH6</accession>
<reference evidence="2 3" key="1">
    <citation type="submission" date="2016-06" db="EMBL/GenBank/DDBJ databases">
        <title>Complete genome sequence of a deep-branching marine Gamma Proteobacterium Woeseia oceani type strain XK5.</title>
        <authorList>
            <person name="Mu D."/>
            <person name="Du Z."/>
        </authorList>
    </citation>
    <scope>NUCLEOTIDE SEQUENCE [LARGE SCALE GENOMIC DNA]</scope>
    <source>
        <strain evidence="2 3">XK5</strain>
    </source>
</reference>
<evidence type="ECO:0000313" key="3">
    <source>
        <dbReference type="Proteomes" id="UP000092695"/>
    </source>
</evidence>
<sequence length="178" mass="18972">MIVRSTAVRGNHKGTGMHVLVLILAWITPAAIAGAKGWSGIWGTGSAFAEYLIPVPVAGGVFHVPSFVIAAGVILACRNSTDGLVRYLPVIGFGVLAASLSLMLDFDRLHAWIFTDYQPAGSRSRPKVCLMYSTECDALVSSWALVPIRSASGAGRFLIRSSKNSTGTYKAAIPIWKH</sequence>
<gene>
    <name evidence="2" type="ORF">BA177_14985</name>
</gene>
<dbReference type="KEGG" id="woc:BA177_14985"/>
<evidence type="ECO:0000313" key="2">
    <source>
        <dbReference type="EMBL" id="ANO52315.1"/>
    </source>
</evidence>
<name>A0A193LIH6_9GAMM</name>
<dbReference type="AlphaFoldDB" id="A0A193LIH6"/>
<keyword evidence="1" id="KW-0472">Membrane</keyword>
<protein>
    <submittedName>
        <fullName evidence="2">Uncharacterized protein</fullName>
    </submittedName>
</protein>
<keyword evidence="1" id="KW-0812">Transmembrane</keyword>
<feature type="transmembrane region" description="Helical" evidence="1">
    <location>
        <begin position="84"/>
        <end position="104"/>
    </location>
</feature>
<dbReference type="Proteomes" id="UP000092695">
    <property type="component" value="Chromosome"/>
</dbReference>
<dbReference type="STRING" id="1548547.BA177_14985"/>
<organism evidence="2 3">
    <name type="scientific">Woeseia oceani</name>
    <dbReference type="NCBI Taxonomy" id="1548547"/>
    <lineage>
        <taxon>Bacteria</taxon>
        <taxon>Pseudomonadati</taxon>
        <taxon>Pseudomonadota</taxon>
        <taxon>Gammaproteobacteria</taxon>
        <taxon>Woeseiales</taxon>
        <taxon>Woeseiaceae</taxon>
        <taxon>Woeseia</taxon>
    </lineage>
</organism>
<proteinExistence type="predicted"/>
<dbReference type="EMBL" id="CP016268">
    <property type="protein sequence ID" value="ANO52315.1"/>
    <property type="molecule type" value="Genomic_DNA"/>
</dbReference>
<keyword evidence="3" id="KW-1185">Reference proteome</keyword>
<feature type="transmembrane region" description="Helical" evidence="1">
    <location>
        <begin position="51"/>
        <end position="77"/>
    </location>
</feature>
<evidence type="ECO:0000256" key="1">
    <source>
        <dbReference type="SAM" id="Phobius"/>
    </source>
</evidence>
<keyword evidence="1" id="KW-1133">Transmembrane helix</keyword>